<dbReference type="EMBL" id="AF366153">
    <property type="protein sequence ID" value="AAK60785.1"/>
    <property type="molecule type" value="Genomic_DNA"/>
</dbReference>
<evidence type="ECO:0000313" key="16">
    <source>
        <dbReference type="EMBL" id="AAG46561.1"/>
    </source>
</evidence>
<evidence type="ECO:0000313" key="32">
    <source>
        <dbReference type="EMBL" id="AAK60845.1"/>
    </source>
</evidence>
<evidence type="ECO:0000313" key="35">
    <source>
        <dbReference type="EMBL" id="AAK60901.1"/>
    </source>
</evidence>
<dbReference type="AlphaFoldDB" id="Q94PX1"/>
<feature type="region of interest" description="Disordered" evidence="12">
    <location>
        <begin position="31"/>
        <end position="57"/>
    </location>
</feature>
<keyword evidence="3 11" id="KW-0813">Transport</keyword>
<dbReference type="GO" id="GO:0031966">
    <property type="term" value="C:mitochondrial membrane"/>
    <property type="evidence" value="ECO:0007669"/>
    <property type="project" value="UniProtKB-SubCell"/>
</dbReference>
<dbReference type="EMBL" id="AF366140">
    <property type="protein sequence ID" value="AAK60759.1"/>
    <property type="molecule type" value="Genomic_DNA"/>
</dbReference>
<reference evidence="39" key="2">
    <citation type="journal article" date="2001" name="Proc. R. Soc. B">
        <title>Demographic history of Diadema antillarum, a keystone herbivore on Caribbean reefs.</title>
        <authorList>
            <person name="Lessios H.A."/>
            <person name="Garrido M.J."/>
            <person name="Kessing B.D."/>
        </authorList>
    </citation>
    <scope>NUCLEOTIDE SEQUENCE</scope>
    <source>
        <strain evidence="17">CN2</strain>
        <strain evidence="15">CN20</strain>
        <strain evidence="16">CN21</strain>
        <strain evidence="14">CN75</strain>
        <strain evidence="19">DACV3</strain>
        <strain evidence="29">DBIC2</strain>
        <strain evidence="30">DBIC7</strain>
        <strain evidence="31">DBIC8</strain>
        <strain evidence="32">DBIC9</strain>
        <strain evidence="18">DCA3</strain>
        <strain evidence="27">DCHN12</strain>
        <strain evidence="28">DCHN13</strain>
        <strain evidence="21">DCPR 4</strain>
        <strain evidence="22">DCPR19</strain>
        <strain evidence="23">DCPR25</strain>
        <strain evidence="24">DCPR26</strain>
        <strain evidence="20">DCPR3</strain>
        <strain evidence="25">DCPR38</strain>
        <strain evidence="26">DCPR40</strain>
        <strain evidence="34">Dmid13</strain>
        <strain evidence="35">Dmid15</strain>
        <strain evidence="36">DMID17</strain>
        <strain evidence="37">Dmid19</strain>
        <strain evidence="38">Dmid23</strain>
        <strain evidence="33">Dmid3</strain>
        <strain evidence="39">Dmid30</strain>
    </source>
</reference>
<keyword evidence="9 11" id="KW-0496">Mitochondrion</keyword>
<accession>Q94PX1</accession>
<dbReference type="InterPro" id="IPR001421">
    <property type="entry name" value="ATP8_metazoa"/>
</dbReference>
<evidence type="ECO:0000313" key="17">
    <source>
        <dbReference type="EMBL" id="AAG46565.1"/>
    </source>
</evidence>
<keyword evidence="4 11" id="KW-0138">CF(0)</keyword>
<evidence type="ECO:0000313" key="19">
    <source>
        <dbReference type="EMBL" id="AAG46591.1"/>
    </source>
</evidence>
<dbReference type="EMBL" id="AY012850">
    <property type="protein sequence ID" value="AAG46561.1"/>
    <property type="molecule type" value="Genomic_DNA"/>
</dbReference>
<dbReference type="EMBL" id="AF366200">
    <property type="protein sequence ID" value="AAK60879.1"/>
    <property type="molecule type" value="Genomic_DNA"/>
</dbReference>
<dbReference type="EMBL" id="AY012858">
    <property type="protein sequence ID" value="AAG46577.1"/>
    <property type="molecule type" value="Genomic_DNA"/>
</dbReference>
<evidence type="ECO:0000313" key="20">
    <source>
        <dbReference type="EMBL" id="AAK60757.1"/>
    </source>
</evidence>
<feature type="compositionally biased region" description="Low complexity" evidence="12">
    <location>
        <begin position="31"/>
        <end position="41"/>
    </location>
</feature>
<feature type="transmembrane region" description="Helical" evidence="13">
    <location>
        <begin position="6"/>
        <end position="27"/>
    </location>
</feature>
<evidence type="ECO:0000256" key="2">
    <source>
        <dbReference type="ARBA" id="ARBA00008892"/>
    </source>
</evidence>
<keyword evidence="6 11" id="KW-0375">Hydrogen ion transport</keyword>
<dbReference type="EMBL" id="AY012865">
    <property type="protein sequence ID" value="AAG46591.1"/>
    <property type="molecule type" value="Genomic_DNA"/>
</dbReference>
<dbReference type="EMBL" id="AF366165">
    <property type="protein sequence ID" value="AAK60809.1"/>
    <property type="molecule type" value="Genomic_DNA"/>
</dbReference>
<dbReference type="EMBL" id="AF366182">
    <property type="protein sequence ID" value="AAK60843.1"/>
    <property type="molecule type" value="Genomic_DNA"/>
</dbReference>
<evidence type="ECO:0000313" key="14">
    <source>
        <dbReference type="EMBL" id="AAG46553.1"/>
    </source>
</evidence>
<dbReference type="GO" id="GO:0045259">
    <property type="term" value="C:proton-transporting ATP synthase complex"/>
    <property type="evidence" value="ECO:0007669"/>
    <property type="project" value="UniProtKB-KW"/>
</dbReference>
<evidence type="ECO:0000313" key="21">
    <source>
        <dbReference type="EMBL" id="AAK60759.1"/>
    </source>
</evidence>
<evidence type="ECO:0000256" key="1">
    <source>
        <dbReference type="ARBA" id="ARBA00004304"/>
    </source>
</evidence>
<dbReference type="EMBL" id="AY012849">
    <property type="protein sequence ID" value="AAG46559.1"/>
    <property type="molecule type" value="Genomic_DNA"/>
</dbReference>
<evidence type="ECO:0000313" key="36">
    <source>
        <dbReference type="EMBL" id="AAK60905.1"/>
    </source>
</evidence>
<dbReference type="EMBL" id="AF366219">
    <property type="protein sequence ID" value="AAK60917.1"/>
    <property type="molecule type" value="Genomic_DNA"/>
</dbReference>
<evidence type="ECO:0000256" key="11">
    <source>
        <dbReference type="RuleBase" id="RU003661"/>
    </source>
</evidence>
<evidence type="ECO:0000256" key="6">
    <source>
        <dbReference type="ARBA" id="ARBA00022781"/>
    </source>
</evidence>
<evidence type="ECO:0000313" key="38">
    <source>
        <dbReference type="EMBL" id="AAK60917.1"/>
    </source>
</evidence>
<evidence type="ECO:0000256" key="13">
    <source>
        <dbReference type="SAM" id="Phobius"/>
    </source>
</evidence>
<evidence type="ECO:0000256" key="7">
    <source>
        <dbReference type="ARBA" id="ARBA00022989"/>
    </source>
</evidence>
<evidence type="ECO:0000313" key="24">
    <source>
        <dbReference type="EMBL" id="AAK60787.1"/>
    </source>
</evidence>
<evidence type="ECO:0000313" key="33">
    <source>
        <dbReference type="EMBL" id="AAK60879.1"/>
    </source>
</evidence>
<evidence type="ECO:0000313" key="26">
    <source>
        <dbReference type="EMBL" id="AAK60811.1"/>
    </source>
</evidence>
<evidence type="ECO:0000256" key="12">
    <source>
        <dbReference type="SAM" id="MobiDB-lite"/>
    </source>
</evidence>
<dbReference type="EMBL" id="AF366170">
    <property type="protein sequence ID" value="AAK60819.1"/>
    <property type="molecule type" value="Genomic_DNA"/>
</dbReference>
<evidence type="ECO:0000256" key="5">
    <source>
        <dbReference type="ARBA" id="ARBA00022692"/>
    </source>
</evidence>
<dbReference type="EMBL" id="AF366154">
    <property type="protein sequence ID" value="AAK60787.1"/>
    <property type="molecule type" value="Genomic_DNA"/>
</dbReference>
<evidence type="ECO:0000313" key="29">
    <source>
        <dbReference type="EMBL" id="AAK60833.1"/>
    </source>
</evidence>
<geneLocation type="mitochondrion" evidence="39"/>
<evidence type="ECO:0000313" key="37">
    <source>
        <dbReference type="EMBL" id="AAK60909.1"/>
    </source>
</evidence>
<dbReference type="EMBL" id="AF366150">
    <property type="protein sequence ID" value="AAK60779.1"/>
    <property type="molecule type" value="Genomic_DNA"/>
</dbReference>
<proteinExistence type="inferred from homology"/>
<comment type="similarity">
    <text evidence="2 11">Belongs to the ATPase protein 8 family.</text>
</comment>
<evidence type="ECO:0000313" key="22">
    <source>
        <dbReference type="EMBL" id="AAK60779.1"/>
    </source>
</evidence>
<dbReference type="EMBL" id="AF366215">
    <property type="protein sequence ID" value="AAK60909.1"/>
    <property type="molecule type" value="Genomic_DNA"/>
</dbReference>
<evidence type="ECO:0000256" key="3">
    <source>
        <dbReference type="ARBA" id="ARBA00022448"/>
    </source>
</evidence>
<dbReference type="GO" id="GO:0015078">
    <property type="term" value="F:proton transmembrane transporter activity"/>
    <property type="evidence" value="ECO:0007669"/>
    <property type="project" value="InterPro"/>
</dbReference>
<dbReference type="GO" id="GO:0015986">
    <property type="term" value="P:proton motive force-driven ATP synthesis"/>
    <property type="evidence" value="ECO:0007669"/>
    <property type="project" value="InterPro"/>
</dbReference>
<evidence type="ECO:0000313" key="34">
    <source>
        <dbReference type="EMBL" id="AAK60897.1"/>
    </source>
</evidence>
<evidence type="ECO:0000313" key="28">
    <source>
        <dbReference type="EMBL" id="AAK60819.1"/>
    </source>
</evidence>
<dbReference type="EMBL" id="AF366222">
    <property type="protein sequence ID" value="AAK60923.1"/>
    <property type="molecule type" value="Genomic_DNA"/>
</dbReference>
<sequence>MPQLDFSWWLVNFTLIWIAVIITFVIISNSTTTSSKESTPSNGSEEIQKSTTEWQWS</sequence>
<dbReference type="EMBL" id="AF366209">
    <property type="protein sequence ID" value="AAK60897.1"/>
    <property type="molecule type" value="Genomic_DNA"/>
</dbReference>
<dbReference type="EMBL" id="AY012846">
    <property type="protein sequence ID" value="AAG46553.1"/>
    <property type="molecule type" value="Genomic_DNA"/>
</dbReference>
<evidence type="ECO:0000313" key="25">
    <source>
        <dbReference type="EMBL" id="AAK60809.1"/>
    </source>
</evidence>
<keyword evidence="5 11" id="KW-0812">Transmembrane</keyword>
<protein>
    <recommendedName>
        <fullName evidence="11">ATP synthase complex subunit 8</fullName>
    </recommendedName>
</protein>
<dbReference type="Pfam" id="PF00895">
    <property type="entry name" value="ATP-synt_8"/>
    <property type="match status" value="1"/>
</dbReference>
<dbReference type="EMBL" id="AF366177">
    <property type="protein sequence ID" value="AAK60833.1"/>
    <property type="molecule type" value="Genomic_DNA"/>
</dbReference>
<dbReference type="EMBL" id="AF366166">
    <property type="protein sequence ID" value="AAK60811.1"/>
    <property type="molecule type" value="Genomic_DNA"/>
</dbReference>
<evidence type="ECO:0000256" key="10">
    <source>
        <dbReference type="ARBA" id="ARBA00023136"/>
    </source>
</evidence>
<evidence type="ECO:0000256" key="9">
    <source>
        <dbReference type="ARBA" id="ARBA00023128"/>
    </source>
</evidence>
<keyword evidence="8 11" id="KW-0406">Ion transport</keyword>
<dbReference type="EMBL" id="AF366139">
    <property type="protein sequence ID" value="AAK60757.1"/>
    <property type="molecule type" value="Genomic_DNA"/>
</dbReference>
<dbReference type="EMBL" id="AY012852">
    <property type="protein sequence ID" value="AAG46565.1"/>
    <property type="molecule type" value="Genomic_DNA"/>
</dbReference>
<keyword evidence="7 13" id="KW-1133">Transmembrane helix</keyword>
<evidence type="ECO:0000313" key="23">
    <source>
        <dbReference type="EMBL" id="AAK60785.1"/>
    </source>
</evidence>
<evidence type="ECO:0000313" key="27">
    <source>
        <dbReference type="EMBL" id="AAK60817.1"/>
    </source>
</evidence>
<evidence type="ECO:0000313" key="15">
    <source>
        <dbReference type="EMBL" id="AAG46559.1"/>
    </source>
</evidence>
<comment type="subcellular location">
    <subcellularLocation>
        <location evidence="1 11">Mitochondrion membrane</location>
        <topology evidence="1 11">Single-pass membrane protein</topology>
    </subcellularLocation>
</comment>
<dbReference type="EMBL" id="AF366169">
    <property type="protein sequence ID" value="AAK60817.1"/>
    <property type="molecule type" value="Genomic_DNA"/>
</dbReference>
<evidence type="ECO:0000313" key="30">
    <source>
        <dbReference type="EMBL" id="AAK60841.1"/>
    </source>
</evidence>
<dbReference type="EMBL" id="AF366183">
    <property type="protein sequence ID" value="AAK60845.1"/>
    <property type="molecule type" value="Genomic_DNA"/>
</dbReference>
<evidence type="ECO:0000313" key="18">
    <source>
        <dbReference type="EMBL" id="AAG46577.1"/>
    </source>
</evidence>
<reference evidence="14" key="1">
    <citation type="journal article" date="2001" name="Evolution">
        <title>Population structure and speciation in tropical seas: global phylogeography of the sea urchin Diadema.</title>
        <authorList>
            <person name="Lessios H.A."/>
            <person name="Kessing B.D."/>
            <person name="Pearse J.S."/>
        </authorList>
    </citation>
    <scope>NUCLEOTIDE SEQUENCE</scope>
    <source>
        <strain evidence="17">CN2</strain>
        <strain evidence="15">CN20</strain>
        <strain evidence="16">CN21</strain>
        <strain evidence="14">CN75</strain>
        <strain evidence="19">DACV3</strain>
        <strain evidence="18">DCA3</strain>
    </source>
</reference>
<name>Q94PX1_DIAAN</name>
<dbReference type="EMBL" id="AF366211">
    <property type="protein sequence ID" value="AAK60901.1"/>
    <property type="molecule type" value="Genomic_DNA"/>
</dbReference>
<organism evidence="39">
    <name type="scientific">Diadema antillarum</name>
    <name type="common">Long-spined sea urchin</name>
    <name type="synonym">Cidaris antillarum</name>
    <dbReference type="NCBI Taxonomy" id="105358"/>
    <lineage>
        <taxon>Eukaryota</taxon>
        <taxon>Metazoa</taxon>
        <taxon>Echinodermata</taxon>
        <taxon>Eleutherozoa</taxon>
        <taxon>Echinozoa</taxon>
        <taxon>Echinoidea</taxon>
        <taxon>Euechinoidea</taxon>
        <taxon>Acroechinoidea</taxon>
        <taxon>Diadematoida</taxon>
        <taxon>Diadematidae</taxon>
        <taxon>Diadema</taxon>
    </lineage>
</organism>
<feature type="compositionally biased region" description="Polar residues" evidence="12">
    <location>
        <begin position="42"/>
        <end position="57"/>
    </location>
</feature>
<evidence type="ECO:0000313" key="39">
    <source>
        <dbReference type="EMBL" id="AAK60923.1"/>
    </source>
</evidence>
<dbReference type="EMBL" id="AF366181">
    <property type="protein sequence ID" value="AAK60841.1"/>
    <property type="molecule type" value="Genomic_DNA"/>
</dbReference>
<evidence type="ECO:0000256" key="4">
    <source>
        <dbReference type="ARBA" id="ARBA00022547"/>
    </source>
</evidence>
<evidence type="ECO:0000313" key="31">
    <source>
        <dbReference type="EMBL" id="AAK60843.1"/>
    </source>
</evidence>
<dbReference type="EMBL" id="AF366213">
    <property type="protein sequence ID" value="AAK60905.1"/>
    <property type="molecule type" value="Genomic_DNA"/>
</dbReference>
<evidence type="ECO:0000256" key="8">
    <source>
        <dbReference type="ARBA" id="ARBA00023065"/>
    </source>
</evidence>
<keyword evidence="10 13" id="KW-0472">Membrane</keyword>